<evidence type="ECO:0008006" key="3">
    <source>
        <dbReference type="Google" id="ProtNLM"/>
    </source>
</evidence>
<sequence>MNLDNSNFELIDNSNVLIRLDFDYKNYDLVLTRDDLFQLDTLDTLTEQAFVSKKGISFKLLDNAMSFSYSVPNGVRLDTYPSFSKFRALVSDALSRMGL</sequence>
<comment type="caution">
    <text evidence="1">The sequence shown here is derived from an EMBL/GenBank/DDBJ whole genome shotgun (WGS) entry which is preliminary data.</text>
</comment>
<name>A0ABM9A1M3_9VIBR</name>
<gene>
    <name evidence="1" type="ORF">VMF7928_01157</name>
</gene>
<organism evidence="1 2">
    <name type="scientific">Vibrio marisflavi CECT 7928</name>
    <dbReference type="NCBI Taxonomy" id="634439"/>
    <lineage>
        <taxon>Bacteria</taxon>
        <taxon>Pseudomonadati</taxon>
        <taxon>Pseudomonadota</taxon>
        <taxon>Gammaproteobacteria</taxon>
        <taxon>Vibrionales</taxon>
        <taxon>Vibrionaceae</taxon>
        <taxon>Vibrio</taxon>
    </lineage>
</organism>
<dbReference type="Proteomes" id="UP000838748">
    <property type="component" value="Unassembled WGS sequence"/>
</dbReference>
<evidence type="ECO:0000313" key="1">
    <source>
        <dbReference type="EMBL" id="CAH0537533.1"/>
    </source>
</evidence>
<proteinExistence type="predicted"/>
<evidence type="ECO:0000313" key="2">
    <source>
        <dbReference type="Proteomes" id="UP000838748"/>
    </source>
</evidence>
<dbReference type="RefSeq" id="WP_237360514.1">
    <property type="nucleotide sequence ID" value="NZ_CAKLDM010000001.1"/>
</dbReference>
<accession>A0ABM9A1M3</accession>
<protein>
    <recommendedName>
        <fullName evidence="3">DUF1828 domain-containing protein</fullName>
    </recommendedName>
</protein>
<keyword evidence="2" id="KW-1185">Reference proteome</keyword>
<reference evidence="1" key="1">
    <citation type="submission" date="2021-11" db="EMBL/GenBank/DDBJ databases">
        <authorList>
            <person name="Rodrigo-Torres L."/>
            <person name="Arahal R. D."/>
            <person name="Lucena T."/>
        </authorList>
    </citation>
    <scope>NUCLEOTIDE SEQUENCE</scope>
    <source>
        <strain evidence="1">CECT 7928</strain>
    </source>
</reference>
<dbReference type="EMBL" id="CAKLDM010000001">
    <property type="protein sequence ID" value="CAH0537533.1"/>
    <property type="molecule type" value="Genomic_DNA"/>
</dbReference>